<proteinExistence type="predicted"/>
<dbReference type="EMBL" id="JAQAGZ010000061">
    <property type="protein sequence ID" value="MCZ8517829.1"/>
    <property type="molecule type" value="Genomic_DNA"/>
</dbReference>
<organism evidence="1 2">
    <name type="scientific">Paenibacillus gyeongsangnamensis</name>
    <dbReference type="NCBI Taxonomy" id="3388067"/>
    <lineage>
        <taxon>Bacteria</taxon>
        <taxon>Bacillati</taxon>
        <taxon>Bacillota</taxon>
        <taxon>Bacilli</taxon>
        <taxon>Bacillales</taxon>
        <taxon>Paenibacillaceae</taxon>
        <taxon>Paenibacillus</taxon>
    </lineage>
</organism>
<feature type="non-terminal residue" evidence="1">
    <location>
        <position position="1"/>
    </location>
</feature>
<evidence type="ECO:0000313" key="2">
    <source>
        <dbReference type="Proteomes" id="UP001527882"/>
    </source>
</evidence>
<keyword evidence="2" id="KW-1185">Reference proteome</keyword>
<gene>
    <name evidence="1" type="ORF">O9H85_37220</name>
</gene>
<dbReference type="Proteomes" id="UP001527882">
    <property type="component" value="Unassembled WGS sequence"/>
</dbReference>
<protein>
    <submittedName>
        <fullName evidence="1">Uncharacterized protein</fullName>
    </submittedName>
</protein>
<name>A0ABT4QLV5_9BACL</name>
<dbReference type="RefSeq" id="WP_269886356.1">
    <property type="nucleotide sequence ID" value="NZ_JAQAGZ010000061.1"/>
</dbReference>
<accession>A0ABT4QLV5</accession>
<sequence length="93" mass="10356">KRTSRYEPNMDSTDCFLLTGIGETGNKNSSQPASALPMVENLVMGFRSRLDGTNTSLASKDIRGQTEKAISSVVGWMSKLPYNYQMDRATFQR</sequence>
<evidence type="ECO:0000313" key="1">
    <source>
        <dbReference type="EMBL" id="MCZ8517829.1"/>
    </source>
</evidence>
<reference evidence="1 2" key="1">
    <citation type="submission" date="2022-12" db="EMBL/GenBank/DDBJ databases">
        <title>Draft genome sequence of Paenibacillus sp. dW9.</title>
        <authorList>
            <person name="Choi E.-W."/>
            <person name="Kim D.-U."/>
        </authorList>
    </citation>
    <scope>NUCLEOTIDE SEQUENCE [LARGE SCALE GENOMIC DNA]</scope>
    <source>
        <strain evidence="2">dW9</strain>
    </source>
</reference>
<comment type="caution">
    <text evidence="1">The sequence shown here is derived from an EMBL/GenBank/DDBJ whole genome shotgun (WGS) entry which is preliminary data.</text>
</comment>